<evidence type="ECO:0000256" key="1">
    <source>
        <dbReference type="SAM" id="MobiDB-lite"/>
    </source>
</evidence>
<reference evidence="2" key="1">
    <citation type="journal article" date="2021" name="Open Biol.">
        <title>Shared evolutionary footprints suggest mitochondrial oxidative damage underlies multiple complex I losses in fungi.</title>
        <authorList>
            <person name="Schikora-Tamarit M.A."/>
            <person name="Marcet-Houben M."/>
            <person name="Nosek J."/>
            <person name="Gabaldon T."/>
        </authorList>
    </citation>
    <scope>NUCLEOTIDE SEQUENCE</scope>
    <source>
        <strain evidence="2">CBS2887</strain>
    </source>
</reference>
<sequence length="165" mass="17685">MSTVSPAKEVATQTFTQSTTCKLEVHCSPFGISGLYIKLTENTHASTGTVGIGSTLARLTGSSEGNLYFNNPADLVNQKYKLYGLVEDGDILRIDFIKVFAEQANTTSAPAPPGEEVPDKPIENPEDEGYENPDLVFRGKVPAGKPDAVEPFIGIFSFEIPPSSS</sequence>
<dbReference type="Proteomes" id="UP000774326">
    <property type="component" value="Unassembled WGS sequence"/>
</dbReference>
<dbReference type="EMBL" id="JAEUBG010004553">
    <property type="protein sequence ID" value="KAH3681187.1"/>
    <property type="molecule type" value="Genomic_DNA"/>
</dbReference>
<dbReference type="OrthoDB" id="4031013at2759"/>
<evidence type="ECO:0000313" key="2">
    <source>
        <dbReference type="EMBL" id="KAH3681187.1"/>
    </source>
</evidence>
<gene>
    <name evidence="2" type="ORF">WICPIJ_007882</name>
</gene>
<feature type="region of interest" description="Disordered" evidence="1">
    <location>
        <begin position="106"/>
        <end position="134"/>
    </location>
</feature>
<proteinExistence type="predicted"/>
<reference evidence="2" key="2">
    <citation type="submission" date="2021-01" db="EMBL/GenBank/DDBJ databases">
        <authorList>
            <person name="Schikora-Tamarit M.A."/>
        </authorList>
    </citation>
    <scope>NUCLEOTIDE SEQUENCE</scope>
    <source>
        <strain evidence="2">CBS2887</strain>
    </source>
</reference>
<dbReference type="AlphaFoldDB" id="A0A9P8PZS4"/>
<accession>A0A9P8PZS4</accession>
<protein>
    <submittedName>
        <fullName evidence="2">Uncharacterized protein</fullName>
    </submittedName>
</protein>
<organism evidence="2 3">
    <name type="scientific">Wickerhamomyces pijperi</name>
    <name type="common">Yeast</name>
    <name type="synonym">Pichia pijperi</name>
    <dbReference type="NCBI Taxonomy" id="599730"/>
    <lineage>
        <taxon>Eukaryota</taxon>
        <taxon>Fungi</taxon>
        <taxon>Dikarya</taxon>
        <taxon>Ascomycota</taxon>
        <taxon>Saccharomycotina</taxon>
        <taxon>Saccharomycetes</taxon>
        <taxon>Phaffomycetales</taxon>
        <taxon>Wickerhamomycetaceae</taxon>
        <taxon>Wickerhamomyces</taxon>
    </lineage>
</organism>
<name>A0A9P8PZS4_WICPI</name>
<evidence type="ECO:0000313" key="3">
    <source>
        <dbReference type="Proteomes" id="UP000774326"/>
    </source>
</evidence>
<keyword evidence="3" id="KW-1185">Reference proteome</keyword>
<comment type="caution">
    <text evidence="2">The sequence shown here is derived from an EMBL/GenBank/DDBJ whole genome shotgun (WGS) entry which is preliminary data.</text>
</comment>